<proteinExistence type="predicted"/>
<dbReference type="Pfam" id="PF13639">
    <property type="entry name" value="zf-RING_2"/>
    <property type="match status" value="1"/>
</dbReference>
<comment type="caution">
    <text evidence="3">The sequence shown here is derived from an EMBL/GenBank/DDBJ whole genome shotgun (WGS) entry which is preliminary data.</text>
</comment>
<reference evidence="3" key="1">
    <citation type="submission" date="2022-07" db="EMBL/GenBank/DDBJ databases">
        <title>Genome analysis of Parmales, a sister group of diatoms, reveals the evolutionary specialization of diatoms from phago-mixotrophs to photoautotrophs.</title>
        <authorList>
            <person name="Ban H."/>
            <person name="Sato S."/>
            <person name="Yoshikawa S."/>
            <person name="Kazumasa Y."/>
            <person name="Nakamura Y."/>
            <person name="Ichinomiya M."/>
            <person name="Saitoh K."/>
            <person name="Sato N."/>
            <person name="Blanc-Mathieu R."/>
            <person name="Endo H."/>
            <person name="Kuwata A."/>
            <person name="Ogata H."/>
        </authorList>
    </citation>
    <scope>NUCLEOTIDE SEQUENCE</scope>
</reference>
<keyword evidence="1" id="KW-0479">Metal-binding</keyword>
<protein>
    <recommendedName>
        <fullName evidence="2">RING-type domain-containing protein</fullName>
    </recommendedName>
</protein>
<keyword evidence="1" id="KW-0863">Zinc-finger</keyword>
<dbReference type="PANTHER" id="PTHR14991:SF0">
    <property type="entry name" value="RING FINGER PROTEIN 32"/>
    <property type="match status" value="1"/>
</dbReference>
<organism evidence="3 4">
    <name type="scientific">Triparma retinervis</name>
    <dbReference type="NCBI Taxonomy" id="2557542"/>
    <lineage>
        <taxon>Eukaryota</taxon>
        <taxon>Sar</taxon>
        <taxon>Stramenopiles</taxon>
        <taxon>Ochrophyta</taxon>
        <taxon>Bolidophyceae</taxon>
        <taxon>Parmales</taxon>
        <taxon>Triparmaceae</taxon>
        <taxon>Triparma</taxon>
    </lineage>
</organism>
<keyword evidence="4" id="KW-1185">Reference proteome</keyword>
<dbReference type="GO" id="GO:0008270">
    <property type="term" value="F:zinc ion binding"/>
    <property type="evidence" value="ECO:0007669"/>
    <property type="project" value="UniProtKB-KW"/>
</dbReference>
<dbReference type="PROSITE" id="PS50089">
    <property type="entry name" value="ZF_RING_2"/>
    <property type="match status" value="1"/>
</dbReference>
<evidence type="ECO:0000259" key="2">
    <source>
        <dbReference type="PROSITE" id="PS50089"/>
    </source>
</evidence>
<dbReference type="EMBL" id="BRXZ01004393">
    <property type="protein sequence ID" value="GMH47993.1"/>
    <property type="molecule type" value="Genomic_DNA"/>
</dbReference>
<sequence length="283" mass="31504">MPSNHNRLNLAQLRGLEEKPKPKLTAAEWTNVEYDALIRGDVTGVCSICHEDLVVTRGDNGQEQVILSCSHTFHAACIASFEKFLRTKERTCPMCRHTNYQKKVTSVGTAMRRLECARLMQRCVKGWLVRKEKRSMLRKFYTEGRGEAVRRRDFYAKEIGDLGSRVEKEVEAKEDSIDALFAEFDNSLALSRQVFSEDAGRGGAGSGGGAAASAKPAARRPSTTMCDWLNVWGQAKDRGDTQECPICLGPLNRGGGQMLLSCSHVFHKSCIEAFEGFNIYEVS</sequence>
<dbReference type="Proteomes" id="UP001165082">
    <property type="component" value="Unassembled WGS sequence"/>
</dbReference>
<dbReference type="SMART" id="SM00184">
    <property type="entry name" value="RING"/>
    <property type="match status" value="2"/>
</dbReference>
<dbReference type="SUPFAM" id="SSF57850">
    <property type="entry name" value="RING/U-box"/>
    <property type="match status" value="2"/>
</dbReference>
<keyword evidence="1" id="KW-0862">Zinc</keyword>
<accession>A0A9W6ZBC7</accession>
<dbReference type="AlphaFoldDB" id="A0A9W6ZBC7"/>
<evidence type="ECO:0000313" key="3">
    <source>
        <dbReference type="EMBL" id="GMH47993.1"/>
    </source>
</evidence>
<dbReference type="PANTHER" id="PTHR14991">
    <property type="entry name" value="RING FINGER PROTEIN 32"/>
    <property type="match status" value="1"/>
</dbReference>
<dbReference type="InterPro" id="IPR042862">
    <property type="entry name" value="RNF32"/>
</dbReference>
<dbReference type="Gene3D" id="3.30.40.10">
    <property type="entry name" value="Zinc/RING finger domain, C3HC4 (zinc finger)"/>
    <property type="match status" value="2"/>
</dbReference>
<dbReference type="Pfam" id="PF17123">
    <property type="entry name" value="zf-RING_11"/>
    <property type="match status" value="1"/>
</dbReference>
<dbReference type="InterPro" id="IPR001841">
    <property type="entry name" value="Znf_RING"/>
</dbReference>
<evidence type="ECO:0000256" key="1">
    <source>
        <dbReference type="PROSITE-ProRule" id="PRU00175"/>
    </source>
</evidence>
<dbReference type="InterPro" id="IPR013083">
    <property type="entry name" value="Znf_RING/FYVE/PHD"/>
</dbReference>
<gene>
    <name evidence="3" type="ORF">TrRE_jg2087</name>
</gene>
<name>A0A9W6ZBC7_9STRA</name>
<feature type="domain" description="RING-type" evidence="2">
    <location>
        <begin position="46"/>
        <end position="96"/>
    </location>
</feature>
<evidence type="ECO:0000313" key="4">
    <source>
        <dbReference type="Proteomes" id="UP001165082"/>
    </source>
</evidence>
<dbReference type="OrthoDB" id="8062037at2759"/>